<gene>
    <name evidence="1" type="ORF">MON41_23075</name>
</gene>
<reference evidence="1 2" key="1">
    <citation type="submission" date="2022-03" db="EMBL/GenBank/DDBJ databases">
        <title>Complete genome analysis of Roseomonas KG 17.1 : a prolific producer of plant growth promoters.</title>
        <authorList>
            <person name="Saadouli I."/>
            <person name="Najjari A."/>
            <person name="Mosbah A."/>
            <person name="Ouzari H.I."/>
        </authorList>
    </citation>
    <scope>NUCLEOTIDE SEQUENCE [LARGE SCALE GENOMIC DNA]</scope>
    <source>
        <strain evidence="1 2">KG17-1</strain>
    </source>
</reference>
<dbReference type="RefSeq" id="WP_120007266.1">
    <property type="nucleotide sequence ID" value="NZ_JALBUU010000125.1"/>
</dbReference>
<keyword evidence="2" id="KW-1185">Reference proteome</keyword>
<comment type="caution">
    <text evidence="1">The sequence shown here is derived from an EMBL/GenBank/DDBJ whole genome shotgun (WGS) entry which is preliminary data.</text>
</comment>
<sequence>MVELREGACSQGWETDWLKREIGVEMLGDQPEQAGRHNRVVATHDYCGADGVLACQVVRMEPKTFRQRRPNGSGGWEWSVKGTQPLPYRLPDVLAACFMDTVLIVEGRRTPRR</sequence>
<evidence type="ECO:0008006" key="3">
    <source>
        <dbReference type="Google" id="ProtNLM"/>
    </source>
</evidence>
<evidence type="ECO:0000313" key="1">
    <source>
        <dbReference type="EMBL" id="MCI0756523.1"/>
    </source>
</evidence>
<evidence type="ECO:0000313" key="2">
    <source>
        <dbReference type="Proteomes" id="UP001201985"/>
    </source>
</evidence>
<name>A0ABS9WBC3_9PROT</name>
<organism evidence="1 2">
    <name type="scientific">Teichococcus vastitatis</name>
    <dbReference type="NCBI Taxonomy" id="2307076"/>
    <lineage>
        <taxon>Bacteria</taxon>
        <taxon>Pseudomonadati</taxon>
        <taxon>Pseudomonadota</taxon>
        <taxon>Alphaproteobacteria</taxon>
        <taxon>Acetobacterales</taxon>
        <taxon>Roseomonadaceae</taxon>
        <taxon>Roseomonas</taxon>
    </lineage>
</organism>
<proteinExistence type="predicted"/>
<protein>
    <recommendedName>
        <fullName evidence="3">ASCH domain-containing protein</fullName>
    </recommendedName>
</protein>
<dbReference type="EMBL" id="JALBUU010000125">
    <property type="protein sequence ID" value="MCI0756523.1"/>
    <property type="molecule type" value="Genomic_DNA"/>
</dbReference>
<accession>A0ABS9WBC3</accession>
<dbReference type="Proteomes" id="UP001201985">
    <property type="component" value="Unassembled WGS sequence"/>
</dbReference>